<sequence length="151" mass="16434">MGKIFKFGCLGFIGLIVLGVIAAALGGGDDKKEQASSEPKQETQAPATKETPKEEVKKEEAKKEEPKKEEAPKNKPGISKAEFDQIQNGMSYDEVKAIIGSDGEVLSESGQAGEQFHTIMYKWDGEKGFGANANFMFQEGKLQNKSQFGLK</sequence>
<dbReference type="AlphaFoldDB" id="A0A1S9V777"/>
<accession>A0A1S9V777</accession>
<evidence type="ECO:0000256" key="2">
    <source>
        <dbReference type="SAM" id="MobiDB-lite"/>
    </source>
</evidence>
<feature type="compositionally biased region" description="Basic and acidic residues" evidence="2">
    <location>
        <begin position="28"/>
        <end position="41"/>
    </location>
</feature>
<dbReference type="InterPro" id="IPR037873">
    <property type="entry name" value="BamE-like"/>
</dbReference>
<evidence type="ECO:0000256" key="1">
    <source>
        <dbReference type="ARBA" id="ARBA00022729"/>
    </source>
</evidence>
<comment type="caution">
    <text evidence="3">The sequence shown here is derived from an EMBL/GenBank/DDBJ whole genome shotgun (WGS) entry which is preliminary data.</text>
</comment>
<evidence type="ECO:0000313" key="4">
    <source>
        <dbReference type="Proteomes" id="UP000191124"/>
    </source>
</evidence>
<reference evidence="3 4" key="1">
    <citation type="submission" date="2017-01" db="EMBL/GenBank/DDBJ databases">
        <title>Bacillus cereus isolates.</title>
        <authorList>
            <person name="Beno S.M."/>
        </authorList>
    </citation>
    <scope>NUCLEOTIDE SEQUENCE [LARGE SCALE GENOMIC DNA]</scope>
    <source>
        <strain evidence="3 4">FSL M7-1219</strain>
    </source>
</reference>
<dbReference type="Proteomes" id="UP000191124">
    <property type="component" value="Unassembled WGS sequence"/>
</dbReference>
<dbReference type="Pfam" id="PF12978">
    <property type="entry name" value="DUF3862"/>
    <property type="match status" value="1"/>
</dbReference>
<dbReference type="Gene3D" id="3.30.1450.10">
    <property type="match status" value="1"/>
</dbReference>
<dbReference type="RefSeq" id="WP_078179970.1">
    <property type="nucleotide sequence ID" value="NZ_MUAL01000007.1"/>
</dbReference>
<feature type="compositionally biased region" description="Basic and acidic residues" evidence="2">
    <location>
        <begin position="50"/>
        <end position="73"/>
    </location>
</feature>
<proteinExistence type="predicted"/>
<dbReference type="InterPro" id="IPR024418">
    <property type="entry name" value="DUF3862"/>
</dbReference>
<evidence type="ECO:0000313" key="3">
    <source>
        <dbReference type="EMBL" id="OOR30280.1"/>
    </source>
</evidence>
<evidence type="ECO:0008006" key="5">
    <source>
        <dbReference type="Google" id="ProtNLM"/>
    </source>
</evidence>
<name>A0A1S9V777_BACCE</name>
<gene>
    <name evidence="3" type="ORF">BW892_07055</name>
</gene>
<dbReference type="EMBL" id="MUAL01000007">
    <property type="protein sequence ID" value="OOR30280.1"/>
    <property type="molecule type" value="Genomic_DNA"/>
</dbReference>
<feature type="region of interest" description="Disordered" evidence="2">
    <location>
        <begin position="28"/>
        <end position="86"/>
    </location>
</feature>
<keyword evidence="1" id="KW-0732">Signal</keyword>
<organism evidence="3 4">
    <name type="scientific">Bacillus cereus</name>
    <dbReference type="NCBI Taxonomy" id="1396"/>
    <lineage>
        <taxon>Bacteria</taxon>
        <taxon>Bacillati</taxon>
        <taxon>Bacillota</taxon>
        <taxon>Bacilli</taxon>
        <taxon>Bacillales</taxon>
        <taxon>Bacillaceae</taxon>
        <taxon>Bacillus</taxon>
        <taxon>Bacillus cereus group</taxon>
    </lineage>
</organism>
<protein>
    <recommendedName>
        <fullName evidence="5">DUF3862 domain-containing protein</fullName>
    </recommendedName>
</protein>